<dbReference type="InterPro" id="IPR002577">
    <property type="entry name" value="HTH_HxlR"/>
</dbReference>
<feature type="domain" description="HTH hxlR-type" evidence="4">
    <location>
        <begin position="17"/>
        <end position="113"/>
    </location>
</feature>
<accession>A0ABV2PRK7</accession>
<sequence length="113" mass="13170">MLLPELSNNLMRHNKQRPFDFTLSLIGGKWKMKIMYELSSDTILRYGELKRKIPAITHKMLSSQLRELENSGIVHRKEYPQIPPKVEYSLSPKGKSLMPILEEMCKWGVANQI</sequence>
<evidence type="ECO:0000313" key="6">
    <source>
        <dbReference type="Proteomes" id="UP001549363"/>
    </source>
</evidence>
<gene>
    <name evidence="5" type="ORF">ABIA69_004828</name>
</gene>
<dbReference type="InterPro" id="IPR036388">
    <property type="entry name" value="WH-like_DNA-bd_sf"/>
</dbReference>
<keyword evidence="3" id="KW-0804">Transcription</keyword>
<keyword evidence="6" id="KW-1185">Reference proteome</keyword>
<organism evidence="5 6">
    <name type="scientific">Lysinibacillus parviboronicapiens</name>
    <dbReference type="NCBI Taxonomy" id="436516"/>
    <lineage>
        <taxon>Bacteria</taxon>
        <taxon>Bacillati</taxon>
        <taxon>Bacillota</taxon>
        <taxon>Bacilli</taxon>
        <taxon>Bacillales</taxon>
        <taxon>Bacillaceae</taxon>
        <taxon>Lysinibacillus</taxon>
    </lineage>
</organism>
<protein>
    <submittedName>
        <fullName evidence="5">DNA-binding HxlR family transcriptional regulator</fullName>
    </submittedName>
</protein>
<proteinExistence type="predicted"/>
<reference evidence="5 6" key="1">
    <citation type="submission" date="2024-06" db="EMBL/GenBank/DDBJ databases">
        <title>Sorghum-associated microbial communities from plants grown in Nebraska, USA.</title>
        <authorList>
            <person name="Schachtman D."/>
        </authorList>
    </citation>
    <scope>NUCLEOTIDE SEQUENCE [LARGE SCALE GENOMIC DNA]</scope>
    <source>
        <strain evidence="5 6">736</strain>
    </source>
</reference>
<keyword evidence="2 5" id="KW-0238">DNA-binding</keyword>
<dbReference type="EMBL" id="JBEPSB010000064">
    <property type="protein sequence ID" value="MET4563605.1"/>
    <property type="molecule type" value="Genomic_DNA"/>
</dbReference>
<dbReference type="Pfam" id="PF01638">
    <property type="entry name" value="HxlR"/>
    <property type="match status" value="1"/>
</dbReference>
<evidence type="ECO:0000259" key="4">
    <source>
        <dbReference type="PROSITE" id="PS51118"/>
    </source>
</evidence>
<dbReference type="SUPFAM" id="SSF46785">
    <property type="entry name" value="Winged helix' DNA-binding domain"/>
    <property type="match status" value="1"/>
</dbReference>
<evidence type="ECO:0000256" key="3">
    <source>
        <dbReference type="ARBA" id="ARBA00023163"/>
    </source>
</evidence>
<dbReference type="Gene3D" id="1.10.10.10">
    <property type="entry name" value="Winged helix-like DNA-binding domain superfamily/Winged helix DNA-binding domain"/>
    <property type="match status" value="1"/>
</dbReference>
<dbReference type="PANTHER" id="PTHR33204">
    <property type="entry name" value="TRANSCRIPTIONAL REGULATOR, MARR FAMILY"/>
    <property type="match status" value="1"/>
</dbReference>
<dbReference type="Proteomes" id="UP001549363">
    <property type="component" value="Unassembled WGS sequence"/>
</dbReference>
<dbReference type="PANTHER" id="PTHR33204:SF29">
    <property type="entry name" value="TRANSCRIPTIONAL REGULATOR"/>
    <property type="match status" value="1"/>
</dbReference>
<evidence type="ECO:0000313" key="5">
    <source>
        <dbReference type="EMBL" id="MET4563605.1"/>
    </source>
</evidence>
<evidence type="ECO:0000256" key="1">
    <source>
        <dbReference type="ARBA" id="ARBA00023015"/>
    </source>
</evidence>
<dbReference type="GO" id="GO:0003677">
    <property type="term" value="F:DNA binding"/>
    <property type="evidence" value="ECO:0007669"/>
    <property type="project" value="UniProtKB-KW"/>
</dbReference>
<comment type="caution">
    <text evidence="5">The sequence shown here is derived from an EMBL/GenBank/DDBJ whole genome shotgun (WGS) entry which is preliminary data.</text>
</comment>
<evidence type="ECO:0000256" key="2">
    <source>
        <dbReference type="ARBA" id="ARBA00023125"/>
    </source>
</evidence>
<name>A0ABV2PRK7_9BACI</name>
<keyword evidence="1" id="KW-0805">Transcription regulation</keyword>
<dbReference type="PROSITE" id="PS51118">
    <property type="entry name" value="HTH_HXLR"/>
    <property type="match status" value="1"/>
</dbReference>
<dbReference type="InterPro" id="IPR036390">
    <property type="entry name" value="WH_DNA-bd_sf"/>
</dbReference>